<organism evidence="4 5">
    <name type="scientific">Ustilaginoidea virens</name>
    <name type="common">Rice false smut fungus</name>
    <name type="synonym">Villosiclava virens</name>
    <dbReference type="NCBI Taxonomy" id="1159556"/>
    <lineage>
        <taxon>Eukaryota</taxon>
        <taxon>Fungi</taxon>
        <taxon>Dikarya</taxon>
        <taxon>Ascomycota</taxon>
        <taxon>Pezizomycotina</taxon>
        <taxon>Sordariomycetes</taxon>
        <taxon>Hypocreomycetidae</taxon>
        <taxon>Hypocreales</taxon>
        <taxon>Clavicipitaceae</taxon>
        <taxon>Ustilaginoidea</taxon>
    </lineage>
</organism>
<protein>
    <recommendedName>
        <fullName evidence="3">Amidase domain-containing protein</fullName>
    </recommendedName>
</protein>
<dbReference type="InterPro" id="IPR023631">
    <property type="entry name" value="Amidase_dom"/>
</dbReference>
<evidence type="ECO:0000313" key="4">
    <source>
        <dbReference type="EMBL" id="QUC16858.1"/>
    </source>
</evidence>
<reference evidence="4" key="1">
    <citation type="submission" date="2020-03" db="EMBL/GenBank/DDBJ databases">
        <title>A mixture of massive structural variations and highly conserved coding sequences in Ustilaginoidea virens genome.</title>
        <authorList>
            <person name="Zhang K."/>
            <person name="Zhao Z."/>
            <person name="Zhang Z."/>
            <person name="Li Y."/>
            <person name="Hsiang T."/>
            <person name="Sun W."/>
        </authorList>
    </citation>
    <scope>NUCLEOTIDE SEQUENCE</scope>
    <source>
        <strain evidence="4">UV-8b</strain>
    </source>
</reference>
<dbReference type="SUPFAM" id="SSF75304">
    <property type="entry name" value="Amidase signature (AS) enzymes"/>
    <property type="match status" value="1"/>
</dbReference>
<dbReference type="InterPro" id="IPR036928">
    <property type="entry name" value="AS_sf"/>
</dbReference>
<sequence length="243" mass="25961">MMIDDAIRGAAGSENNIYGRTLNPRNTNVPAGGSSGGEGPLIAFRGSILGVGTDVARSVRIPALCNGIYGFKPNQWANSFRWPVIRRHGGCPSCPTISAGPMANKLDDISPLFMSTVLGAGAGPRRYDATAHAMPWREEGGRQRVAPSAASTPGHEIVRLTNDENRRLSYGNRLAFQYFVYGPRKDSISPGWEPRHQVSVAEASSPMFTGPLSVSQGLDLYDETKQLEACSGQVQGRVASSLG</sequence>
<dbReference type="RefSeq" id="XP_042994531.1">
    <property type="nucleotide sequence ID" value="XM_043138597.1"/>
</dbReference>
<dbReference type="Pfam" id="PF01425">
    <property type="entry name" value="Amidase"/>
    <property type="match status" value="1"/>
</dbReference>
<gene>
    <name evidence="4" type="ORF">UV8b_01099</name>
</gene>
<dbReference type="Proteomes" id="UP000027002">
    <property type="component" value="Chromosome 1"/>
</dbReference>
<dbReference type="KEGG" id="uvi:66061877"/>
<dbReference type="Gene3D" id="3.90.1300.10">
    <property type="entry name" value="Amidase signature (AS) domain"/>
    <property type="match status" value="1"/>
</dbReference>
<keyword evidence="5" id="KW-1185">Reference proteome</keyword>
<comment type="similarity">
    <text evidence="1">Belongs to the amidase family.</text>
</comment>
<dbReference type="EMBL" id="CP072753">
    <property type="protein sequence ID" value="QUC16858.1"/>
    <property type="molecule type" value="Genomic_DNA"/>
</dbReference>
<keyword evidence="2" id="KW-0378">Hydrolase</keyword>
<feature type="domain" description="Amidase" evidence="3">
    <location>
        <begin position="12"/>
        <end position="118"/>
    </location>
</feature>
<dbReference type="PANTHER" id="PTHR46072:SF3">
    <property type="entry name" value="AMIDASE"/>
    <property type="match status" value="1"/>
</dbReference>
<dbReference type="GO" id="GO:0016787">
    <property type="term" value="F:hydrolase activity"/>
    <property type="evidence" value="ECO:0007669"/>
    <property type="project" value="UniProtKB-KW"/>
</dbReference>
<proteinExistence type="inferred from homology"/>
<accession>A0A8E5HKD5</accession>
<dbReference type="OrthoDB" id="6428749at2759"/>
<evidence type="ECO:0000259" key="3">
    <source>
        <dbReference type="Pfam" id="PF01425"/>
    </source>
</evidence>
<evidence type="ECO:0000313" key="5">
    <source>
        <dbReference type="Proteomes" id="UP000027002"/>
    </source>
</evidence>
<dbReference type="PANTHER" id="PTHR46072">
    <property type="entry name" value="AMIDASE-RELATED-RELATED"/>
    <property type="match status" value="1"/>
</dbReference>
<dbReference type="GeneID" id="66061877"/>
<evidence type="ECO:0000256" key="2">
    <source>
        <dbReference type="ARBA" id="ARBA00022801"/>
    </source>
</evidence>
<evidence type="ECO:0000256" key="1">
    <source>
        <dbReference type="ARBA" id="ARBA00009199"/>
    </source>
</evidence>
<dbReference type="AlphaFoldDB" id="A0A8E5HKD5"/>
<name>A0A8E5HKD5_USTVR</name>